<dbReference type="InterPro" id="IPR020845">
    <property type="entry name" value="AMP-binding_CS"/>
</dbReference>
<dbReference type="Gene3D" id="3.30.300.30">
    <property type="match status" value="1"/>
</dbReference>
<dbReference type="EMBL" id="JABFDB010000009">
    <property type="protein sequence ID" value="NYZ20885.1"/>
    <property type="molecule type" value="Genomic_DNA"/>
</dbReference>
<evidence type="ECO:0000313" key="4">
    <source>
        <dbReference type="Proteomes" id="UP000584642"/>
    </source>
</evidence>
<accession>A0ABX2TDV0</accession>
<dbReference type="Pfam" id="PF13193">
    <property type="entry name" value="AMP-binding_C"/>
    <property type="match status" value="1"/>
</dbReference>
<dbReference type="InterPro" id="IPR000873">
    <property type="entry name" value="AMP-dep_synth/lig_dom"/>
</dbReference>
<reference evidence="3 4" key="1">
    <citation type="submission" date="2020-05" db="EMBL/GenBank/DDBJ databases">
        <title>Azospirillum oleiclasticum sp. nov, a nitrogen-fixing and heavy crude oil-emulsifying bacterium isolated from the crude oil of Yumen Oilfield.</title>
        <authorList>
            <person name="Wu D."/>
            <person name="Cai M."/>
            <person name="Zhang X."/>
        </authorList>
    </citation>
    <scope>NUCLEOTIDE SEQUENCE [LARGE SCALE GENOMIC DNA]</scope>
    <source>
        <strain evidence="3 4">ROY-1-1-2</strain>
    </source>
</reference>
<protein>
    <submittedName>
        <fullName evidence="3">AMP-binding protein</fullName>
    </submittedName>
</protein>
<organism evidence="3 4">
    <name type="scientific">Azospirillum oleiclasticum</name>
    <dbReference type="NCBI Taxonomy" id="2735135"/>
    <lineage>
        <taxon>Bacteria</taxon>
        <taxon>Pseudomonadati</taxon>
        <taxon>Pseudomonadota</taxon>
        <taxon>Alphaproteobacteria</taxon>
        <taxon>Rhodospirillales</taxon>
        <taxon>Azospirillaceae</taxon>
        <taxon>Azospirillum</taxon>
    </lineage>
</organism>
<dbReference type="InterPro" id="IPR045851">
    <property type="entry name" value="AMP-bd_C_sf"/>
</dbReference>
<feature type="domain" description="AMP-dependent synthetase/ligase" evidence="1">
    <location>
        <begin position="36"/>
        <end position="392"/>
    </location>
</feature>
<proteinExistence type="predicted"/>
<comment type="caution">
    <text evidence="3">The sequence shown here is derived from an EMBL/GenBank/DDBJ whole genome shotgun (WGS) entry which is preliminary data.</text>
</comment>
<name>A0ABX2TDV0_9PROT</name>
<feature type="domain" description="AMP-binding enzyme C-terminal" evidence="2">
    <location>
        <begin position="442"/>
        <end position="520"/>
    </location>
</feature>
<sequence length="553" mass="61035">MSKQDVLAAELRPVQERRAAIEAEPLPDNIAALLASAAEAVPDRTAWTFFESGETATYAEVRDRVNALARGLGERGIAKGTRVAVMLPNIAAFPITWLAIGVLGAVMVPVNGAYRERELAYVLNDSEAQWIVLHESVRATFEAALAEGSITLGFDRALLVGGTDSRYLSWDGVFSDDTSPYLPPEPVTHGDLLNIQYTSGTTGYPKGCMLLQEYWLVAGKVNATRDGRRYARILASTPFFYMDPQWLLLMAFYQRATLFVAARQSATRFMGWVREHRINFCLLPFLAFKQPQHPDDAVNEVVRANVYGLPKAVHAAVEARFGLVAREAFGMTELGPTMFMPIEATDMVGSGSCGIPGPFRECRIVDAKGEPVRPGEEGELVVRGRGIFRGYYNRPDATAEAFHGEWFRTGDVFRMDERGYFHIVGRTKDMIRRSSENIAAREVEGVLQASGVVAEAAVLGVPDETRGEEVKAYLVLEKNRTPSEALLGSIIRHCQQNLAPFKVPRYFEFRSVLPKTPSLKIAKHVLKAEGTDLRANSYDRVASAWIGKGPADV</sequence>
<dbReference type="Gene3D" id="3.40.50.12780">
    <property type="entry name" value="N-terminal domain of ligase-like"/>
    <property type="match status" value="1"/>
</dbReference>
<evidence type="ECO:0000313" key="3">
    <source>
        <dbReference type="EMBL" id="NYZ20885.1"/>
    </source>
</evidence>
<dbReference type="Pfam" id="PF00501">
    <property type="entry name" value="AMP-binding"/>
    <property type="match status" value="1"/>
</dbReference>
<dbReference type="InterPro" id="IPR050237">
    <property type="entry name" value="ATP-dep_AMP-bd_enzyme"/>
</dbReference>
<dbReference type="PANTHER" id="PTHR43767">
    <property type="entry name" value="LONG-CHAIN-FATTY-ACID--COA LIGASE"/>
    <property type="match status" value="1"/>
</dbReference>
<dbReference type="InterPro" id="IPR025110">
    <property type="entry name" value="AMP-bd_C"/>
</dbReference>
<evidence type="ECO:0000259" key="1">
    <source>
        <dbReference type="Pfam" id="PF00501"/>
    </source>
</evidence>
<dbReference type="SUPFAM" id="SSF56801">
    <property type="entry name" value="Acetyl-CoA synthetase-like"/>
    <property type="match status" value="1"/>
</dbReference>
<dbReference type="Proteomes" id="UP000584642">
    <property type="component" value="Unassembled WGS sequence"/>
</dbReference>
<dbReference type="InterPro" id="IPR042099">
    <property type="entry name" value="ANL_N_sf"/>
</dbReference>
<dbReference type="RefSeq" id="WP_180282661.1">
    <property type="nucleotide sequence ID" value="NZ_JABFDB010000009.1"/>
</dbReference>
<keyword evidence="4" id="KW-1185">Reference proteome</keyword>
<dbReference type="PROSITE" id="PS00455">
    <property type="entry name" value="AMP_BINDING"/>
    <property type="match status" value="1"/>
</dbReference>
<dbReference type="PANTHER" id="PTHR43767:SF1">
    <property type="entry name" value="NONRIBOSOMAL PEPTIDE SYNTHASE PES1 (EUROFUNG)-RELATED"/>
    <property type="match status" value="1"/>
</dbReference>
<gene>
    <name evidence="3" type="ORF">HND93_14320</name>
</gene>
<evidence type="ECO:0000259" key="2">
    <source>
        <dbReference type="Pfam" id="PF13193"/>
    </source>
</evidence>